<dbReference type="OrthoDB" id="1452489at2"/>
<gene>
    <name evidence="1" type="ORF">C8P64_1971</name>
</gene>
<accession>A0A2T6AHZ8</accession>
<evidence type="ECO:0000313" key="2">
    <source>
        <dbReference type="Proteomes" id="UP000244174"/>
    </source>
</evidence>
<proteinExistence type="predicted"/>
<dbReference type="Proteomes" id="UP000244174">
    <property type="component" value="Unassembled WGS sequence"/>
</dbReference>
<reference evidence="1 2" key="1">
    <citation type="submission" date="2018-04" db="EMBL/GenBank/DDBJ databases">
        <title>Genomic Encyclopedia of Archaeal and Bacterial Type Strains, Phase II (KMG-II): from individual species to whole genera.</title>
        <authorList>
            <person name="Goeker M."/>
        </authorList>
    </citation>
    <scope>NUCLEOTIDE SEQUENCE [LARGE SCALE GENOMIC DNA]</scope>
    <source>
        <strain evidence="1 2">DSM 23082</strain>
    </source>
</reference>
<dbReference type="EMBL" id="QBKQ01000002">
    <property type="protein sequence ID" value="PTX43443.1"/>
    <property type="molecule type" value="Genomic_DNA"/>
</dbReference>
<sequence length="64" mass="7578">MPIKKTFVDDNGNEMIFHLNTDDKLYLEVKNENFPDHPNYIVLERDDVEELILLLTDELNKTVD</sequence>
<organism evidence="1 2">
    <name type="scientific">Christiangramia gaetbulicola</name>
    <dbReference type="NCBI Taxonomy" id="703340"/>
    <lineage>
        <taxon>Bacteria</taxon>
        <taxon>Pseudomonadati</taxon>
        <taxon>Bacteroidota</taxon>
        <taxon>Flavobacteriia</taxon>
        <taxon>Flavobacteriales</taxon>
        <taxon>Flavobacteriaceae</taxon>
        <taxon>Christiangramia</taxon>
    </lineage>
</organism>
<protein>
    <recommendedName>
        <fullName evidence="3">DUF1292 domain-containing protein</fullName>
    </recommendedName>
</protein>
<keyword evidence="2" id="KW-1185">Reference proteome</keyword>
<dbReference type="AlphaFoldDB" id="A0A2T6AHZ8"/>
<evidence type="ECO:0008006" key="3">
    <source>
        <dbReference type="Google" id="ProtNLM"/>
    </source>
</evidence>
<name>A0A2T6AHZ8_9FLAO</name>
<dbReference type="RefSeq" id="WP_108171871.1">
    <property type="nucleotide sequence ID" value="NZ_QBKQ01000002.1"/>
</dbReference>
<evidence type="ECO:0000313" key="1">
    <source>
        <dbReference type="EMBL" id="PTX43443.1"/>
    </source>
</evidence>
<comment type="caution">
    <text evidence="1">The sequence shown here is derived from an EMBL/GenBank/DDBJ whole genome shotgun (WGS) entry which is preliminary data.</text>
</comment>